<evidence type="ECO:0000313" key="2">
    <source>
        <dbReference type="EMBL" id="KAG8095841.1"/>
    </source>
</evidence>
<keyword evidence="3" id="KW-1185">Reference proteome</keyword>
<evidence type="ECO:0000256" key="1">
    <source>
        <dbReference type="SAM" id="MobiDB-lite"/>
    </source>
</evidence>
<evidence type="ECO:0000313" key="3">
    <source>
        <dbReference type="Proteomes" id="UP000729402"/>
    </source>
</evidence>
<name>A0A8J5WUT2_ZIZPA</name>
<organism evidence="2 3">
    <name type="scientific">Zizania palustris</name>
    <name type="common">Northern wild rice</name>
    <dbReference type="NCBI Taxonomy" id="103762"/>
    <lineage>
        <taxon>Eukaryota</taxon>
        <taxon>Viridiplantae</taxon>
        <taxon>Streptophyta</taxon>
        <taxon>Embryophyta</taxon>
        <taxon>Tracheophyta</taxon>
        <taxon>Spermatophyta</taxon>
        <taxon>Magnoliopsida</taxon>
        <taxon>Liliopsida</taxon>
        <taxon>Poales</taxon>
        <taxon>Poaceae</taxon>
        <taxon>BOP clade</taxon>
        <taxon>Oryzoideae</taxon>
        <taxon>Oryzeae</taxon>
        <taxon>Zizaniinae</taxon>
        <taxon>Zizania</taxon>
    </lineage>
</organism>
<reference evidence="2" key="2">
    <citation type="submission" date="2021-02" db="EMBL/GenBank/DDBJ databases">
        <authorList>
            <person name="Kimball J.A."/>
            <person name="Haas M.W."/>
            <person name="Macchietto M."/>
            <person name="Kono T."/>
            <person name="Duquette J."/>
            <person name="Shao M."/>
        </authorList>
    </citation>
    <scope>NUCLEOTIDE SEQUENCE</scope>
    <source>
        <tissue evidence="2">Fresh leaf tissue</tissue>
    </source>
</reference>
<feature type="non-terminal residue" evidence="2">
    <location>
        <position position="70"/>
    </location>
</feature>
<accession>A0A8J5WUT2</accession>
<feature type="compositionally biased region" description="Polar residues" evidence="1">
    <location>
        <begin position="38"/>
        <end position="58"/>
    </location>
</feature>
<dbReference type="EMBL" id="JAAALK010000079">
    <property type="protein sequence ID" value="KAG8095841.1"/>
    <property type="molecule type" value="Genomic_DNA"/>
</dbReference>
<dbReference type="Proteomes" id="UP000729402">
    <property type="component" value="Unassembled WGS sequence"/>
</dbReference>
<proteinExistence type="predicted"/>
<dbReference type="AlphaFoldDB" id="A0A8J5WUT2"/>
<feature type="region of interest" description="Disordered" evidence="1">
    <location>
        <begin position="34"/>
        <end position="70"/>
    </location>
</feature>
<sequence length="70" mass="7620">MEGNCFPAMVKRREGMEGDQWGKHREWMGTRQGGVAANGTQYPQDDMLCSSSPGNNTPMKYGAALSPVPT</sequence>
<protein>
    <submittedName>
        <fullName evidence="2">Uncharacterized protein</fullName>
    </submittedName>
</protein>
<gene>
    <name evidence="2" type="ORF">GUJ93_ZPchr0013g35615</name>
</gene>
<reference evidence="2" key="1">
    <citation type="journal article" date="2021" name="bioRxiv">
        <title>Whole Genome Assembly and Annotation of Northern Wild Rice, Zizania palustris L., Supports a Whole Genome Duplication in the Zizania Genus.</title>
        <authorList>
            <person name="Haas M."/>
            <person name="Kono T."/>
            <person name="Macchietto M."/>
            <person name="Millas R."/>
            <person name="McGilp L."/>
            <person name="Shao M."/>
            <person name="Duquette J."/>
            <person name="Hirsch C.N."/>
            <person name="Kimball J."/>
        </authorList>
    </citation>
    <scope>NUCLEOTIDE SEQUENCE</scope>
    <source>
        <tissue evidence="2">Fresh leaf tissue</tissue>
    </source>
</reference>
<comment type="caution">
    <text evidence="2">The sequence shown here is derived from an EMBL/GenBank/DDBJ whole genome shotgun (WGS) entry which is preliminary data.</text>
</comment>